<sequence>MTSKRIPDGFPDRFLWGGAVAANQCEGAWQEDGKGWCVADINLFRNDVALDKKYNEEITTRDILSAMQDTQGVYPKRNAIDFYHTYKQDLKLLADTGMNSFRTSINWSRIYPNGDEQEPNEAGLRFYDNLIDEIIANGMEPVITLSHYEMPLHLTTAYSGWYSRELVDFFVRYCETVFTRYQHKVKYWIIVNQINLIIHESFNHLGIAEDKVTNLDEAKYQGVHNEMVACAKATAIARRINPEFRIGMMFADGISYPATCKPEDVLATVRRNQMEYFYGDVLLRGRYPGYAFRYFAEHNIQVQFFPGDEEALRNTADFMAISYYYTRISDAESVLKHKTSYANPHIQASDWGWGIDPIGLRTKLNLYWDRYQVPIMIAENGIGAFDKKEENGEVRDDYRIDYLRSHLAQVKEAIRDGVDMIGYFPWGPIDIVSCSSSEMSKRYGFIYVDLDDYGQGSGARSLKKSYGWYQRVIASHGEEL</sequence>
<dbReference type="InterPro" id="IPR033132">
    <property type="entry name" value="GH_1_N_CS"/>
</dbReference>
<dbReference type="OrthoDB" id="9765195at2"/>
<evidence type="ECO:0000313" key="8">
    <source>
        <dbReference type="Proteomes" id="UP000247005"/>
    </source>
</evidence>
<evidence type="ECO:0000256" key="4">
    <source>
        <dbReference type="RuleBase" id="RU003690"/>
    </source>
</evidence>
<dbReference type="GO" id="GO:0005829">
    <property type="term" value="C:cytosol"/>
    <property type="evidence" value="ECO:0007669"/>
    <property type="project" value="TreeGrafter"/>
</dbReference>
<dbReference type="PRINTS" id="PR00131">
    <property type="entry name" value="GLHYDRLASE1"/>
</dbReference>
<dbReference type="PANTHER" id="PTHR10353">
    <property type="entry name" value="GLYCOSYL HYDROLASE"/>
    <property type="match status" value="1"/>
</dbReference>
<dbReference type="AlphaFoldDB" id="A0A2P5GVU3"/>
<keyword evidence="3" id="KW-0326">Glycosidase</keyword>
<dbReference type="Pfam" id="PF00232">
    <property type="entry name" value="Glyco_hydro_1"/>
    <property type="match status" value="1"/>
</dbReference>
<dbReference type="GO" id="GO:0016052">
    <property type="term" value="P:carbohydrate catabolic process"/>
    <property type="evidence" value="ECO:0007669"/>
    <property type="project" value="TreeGrafter"/>
</dbReference>
<evidence type="ECO:0000313" key="6">
    <source>
        <dbReference type="EMBL" id="POP50677.1"/>
    </source>
</evidence>
<comment type="caution">
    <text evidence="6">The sequence shown here is derived from an EMBL/GenBank/DDBJ whole genome shotgun (WGS) entry which is preliminary data.</text>
</comment>
<proteinExistence type="inferred from homology"/>
<evidence type="ECO:0000256" key="1">
    <source>
        <dbReference type="ARBA" id="ARBA00010838"/>
    </source>
</evidence>
<dbReference type="Proteomes" id="UP000247005">
    <property type="component" value="Unassembled WGS sequence"/>
</dbReference>
<evidence type="ECO:0000313" key="7">
    <source>
        <dbReference type="Proteomes" id="UP000237073"/>
    </source>
</evidence>
<evidence type="ECO:0000256" key="3">
    <source>
        <dbReference type="ARBA" id="ARBA00023295"/>
    </source>
</evidence>
<name>A0A2P5GVU3_9ENTR</name>
<accession>A0A2P5GVU3</accession>
<dbReference type="InterPro" id="IPR001360">
    <property type="entry name" value="Glyco_hydro_1"/>
</dbReference>
<comment type="similarity">
    <text evidence="1 4">Belongs to the glycosyl hydrolase 1 family.</text>
</comment>
<organism evidence="6 8">
    <name type="scientific">Superficieibacter electus</name>
    <dbReference type="NCBI Taxonomy" id="2022662"/>
    <lineage>
        <taxon>Bacteria</taxon>
        <taxon>Pseudomonadati</taxon>
        <taxon>Pseudomonadota</taxon>
        <taxon>Gammaproteobacteria</taxon>
        <taxon>Enterobacterales</taxon>
        <taxon>Enterobacteriaceae</taxon>
        <taxon>Superficieibacter</taxon>
    </lineage>
</organism>
<dbReference type="EMBL" id="PQGE01000001">
    <property type="protein sequence ID" value="POP47666.1"/>
    <property type="molecule type" value="Genomic_DNA"/>
</dbReference>
<evidence type="ECO:0000256" key="2">
    <source>
        <dbReference type="ARBA" id="ARBA00022801"/>
    </source>
</evidence>
<dbReference type="PANTHER" id="PTHR10353:SF122">
    <property type="entry name" value="6-PHOSPHO-BETA-GLUCOSIDASE ASCB-RELATED"/>
    <property type="match status" value="1"/>
</dbReference>
<dbReference type="FunFam" id="3.20.20.80:FF:000004">
    <property type="entry name" value="Beta-glucosidase 6-phospho-beta-glucosidase"/>
    <property type="match status" value="1"/>
</dbReference>
<dbReference type="InterPro" id="IPR017853">
    <property type="entry name" value="GH"/>
</dbReference>
<reference evidence="7 8" key="1">
    <citation type="submission" date="2018-01" db="EMBL/GenBank/DDBJ databases">
        <title>Superficieibacter electus gen. nov., sp. nov., an extended-spectrum beta-lactamase possessing member of the Enterobacteriaceae family, isolated from intensive care unit surfaces.</title>
        <authorList>
            <person name="Potter R.F."/>
            <person name="D'Souza A.W."/>
        </authorList>
    </citation>
    <scope>NUCLEOTIDE SEQUENCE [LARGE SCALE GENOMIC DNA]</scope>
    <source>
        <strain evidence="6 8">BP-1</strain>
        <strain evidence="5 7">BP-2</strain>
    </source>
</reference>
<dbReference type="Gene3D" id="3.20.20.80">
    <property type="entry name" value="Glycosidases"/>
    <property type="match status" value="1"/>
</dbReference>
<dbReference type="RefSeq" id="WP_103674139.1">
    <property type="nucleotide sequence ID" value="NZ_PQGD01000001.1"/>
</dbReference>
<dbReference type="PROSITE" id="PS00653">
    <property type="entry name" value="GLYCOSYL_HYDROL_F1_2"/>
    <property type="match status" value="1"/>
</dbReference>
<protein>
    <submittedName>
        <fullName evidence="6">Beta-glucosidase</fullName>
    </submittedName>
</protein>
<dbReference type="EMBL" id="PQGD01000001">
    <property type="protein sequence ID" value="POP50677.1"/>
    <property type="molecule type" value="Genomic_DNA"/>
</dbReference>
<dbReference type="Proteomes" id="UP000237073">
    <property type="component" value="Unassembled WGS sequence"/>
</dbReference>
<dbReference type="GO" id="GO:0008422">
    <property type="term" value="F:beta-glucosidase activity"/>
    <property type="evidence" value="ECO:0007669"/>
    <property type="project" value="TreeGrafter"/>
</dbReference>
<keyword evidence="7" id="KW-1185">Reference proteome</keyword>
<keyword evidence="2" id="KW-0378">Hydrolase</keyword>
<gene>
    <name evidence="6" type="ORF">CHU32_00520</name>
    <name evidence="5" type="ORF">CHU33_00520</name>
</gene>
<dbReference type="SUPFAM" id="SSF51445">
    <property type="entry name" value="(Trans)glycosidases"/>
    <property type="match status" value="1"/>
</dbReference>
<evidence type="ECO:0000313" key="5">
    <source>
        <dbReference type="EMBL" id="POP47666.1"/>
    </source>
</evidence>